<keyword evidence="2" id="KW-1185">Reference proteome</keyword>
<protein>
    <submittedName>
        <fullName evidence="1">Uncharacterized protein</fullName>
    </submittedName>
</protein>
<dbReference type="EMBL" id="VWRN01000045">
    <property type="protein sequence ID" value="KAA6120728.1"/>
    <property type="molecule type" value="Genomic_DNA"/>
</dbReference>
<dbReference type="Proteomes" id="UP000324324">
    <property type="component" value="Unassembled WGS sequence"/>
</dbReference>
<evidence type="ECO:0000313" key="2">
    <source>
        <dbReference type="Proteomes" id="UP000324324"/>
    </source>
</evidence>
<dbReference type="RefSeq" id="WP_150083757.1">
    <property type="nucleotide sequence ID" value="NZ_VWRN01000045.1"/>
</dbReference>
<accession>A0A5M8AAA8</accession>
<proteinExistence type="predicted"/>
<reference evidence="1 2" key="1">
    <citation type="submission" date="2019-09" db="EMBL/GenBank/DDBJ databases">
        <title>Isolation of a novel species in the genus Cupriavidus from patients with sepsis using whole genome sequencing.</title>
        <authorList>
            <person name="Kweon O.J."/>
            <person name="Lee M.-K."/>
        </authorList>
    </citation>
    <scope>NUCLEOTIDE SEQUENCE [LARGE SCALE GENOMIC DNA]</scope>
    <source>
        <strain evidence="1 2">MKL-01</strain>
    </source>
</reference>
<organism evidence="1 2">
    <name type="scientific">Cupriavidus cauae</name>
    <dbReference type="NCBI Taxonomy" id="2608999"/>
    <lineage>
        <taxon>Bacteria</taxon>
        <taxon>Pseudomonadati</taxon>
        <taxon>Pseudomonadota</taxon>
        <taxon>Betaproteobacteria</taxon>
        <taxon>Burkholderiales</taxon>
        <taxon>Burkholderiaceae</taxon>
        <taxon>Cupriavidus</taxon>
    </lineage>
</organism>
<sequence length="143" mass="14952">MNPPSTFGQRGAGAWLRKLMDCPGVAVLAANGPTSQIEVGGVPASAWCLEAGLCIGLLLELGAEPPEGWLDDATLSLAATPAAADDALASDGKAWLLWHRYDHDIEAKQLEERLALQLALVRRLTESARAAATGPGSDIGRLI</sequence>
<evidence type="ECO:0000313" key="1">
    <source>
        <dbReference type="EMBL" id="KAA6120728.1"/>
    </source>
</evidence>
<name>A0A5M8AAA8_9BURK</name>
<gene>
    <name evidence="1" type="ORF">F1599_16195</name>
</gene>
<dbReference type="AlphaFoldDB" id="A0A5M8AAA8"/>
<comment type="caution">
    <text evidence="1">The sequence shown here is derived from an EMBL/GenBank/DDBJ whole genome shotgun (WGS) entry which is preliminary data.</text>
</comment>